<evidence type="ECO:0000256" key="1">
    <source>
        <dbReference type="SAM" id="MobiDB-lite"/>
    </source>
</evidence>
<gene>
    <name evidence="3" type="ORF">OGAPHI_001736</name>
</gene>
<accession>A0A9P8P9Q0</accession>
<keyword evidence="2" id="KW-0812">Transmembrane</keyword>
<name>A0A9P8P9Q0_9ASCO</name>
<evidence type="ECO:0000313" key="4">
    <source>
        <dbReference type="Proteomes" id="UP000769157"/>
    </source>
</evidence>
<keyword evidence="2" id="KW-0472">Membrane</keyword>
<evidence type="ECO:0008006" key="5">
    <source>
        <dbReference type="Google" id="ProtNLM"/>
    </source>
</evidence>
<dbReference type="AlphaFoldDB" id="A0A9P8P9Q0"/>
<feature type="compositionally biased region" description="Polar residues" evidence="1">
    <location>
        <begin position="174"/>
        <end position="186"/>
    </location>
</feature>
<keyword evidence="2" id="KW-1133">Transmembrane helix</keyword>
<dbReference type="Pfam" id="PF07954">
    <property type="entry name" value="DUF1689"/>
    <property type="match status" value="1"/>
</dbReference>
<sequence length="217" mass="24310">MDPSSPEFQEAQHRAIEFYDAEHGLSNEERQELESFFRRSMAAVTTCSTLGLLIGGGLPILFRRGKKINAVSVGWGGVLGSMVSTWGVAPSLYQREVGLAKDKYGSESRIYNVIQHTPHGVFRSLFWASYFRETIKHPEHKIKDPRTVDPRFQPVVDDNTAWAKVRKEEHDENPPSSANSAQTPSSLFDIDPSLPDKQTPAPAPTSAWERVRESNSK</sequence>
<dbReference type="InterPro" id="IPR012470">
    <property type="entry name" value="Pup1-like"/>
</dbReference>
<organism evidence="3 4">
    <name type="scientific">Ogataea philodendri</name>
    <dbReference type="NCBI Taxonomy" id="1378263"/>
    <lineage>
        <taxon>Eukaryota</taxon>
        <taxon>Fungi</taxon>
        <taxon>Dikarya</taxon>
        <taxon>Ascomycota</taxon>
        <taxon>Saccharomycotina</taxon>
        <taxon>Pichiomycetes</taxon>
        <taxon>Pichiales</taxon>
        <taxon>Pichiaceae</taxon>
        <taxon>Ogataea</taxon>
    </lineage>
</organism>
<reference evidence="3" key="2">
    <citation type="submission" date="2021-01" db="EMBL/GenBank/DDBJ databases">
        <authorList>
            <person name="Schikora-Tamarit M.A."/>
        </authorList>
    </citation>
    <scope>NUCLEOTIDE SEQUENCE</scope>
    <source>
        <strain evidence="3">CBS6075</strain>
    </source>
</reference>
<reference evidence="3" key="1">
    <citation type="journal article" date="2021" name="Open Biol.">
        <title>Shared evolutionary footprints suggest mitochondrial oxidative damage underlies multiple complex I losses in fungi.</title>
        <authorList>
            <person name="Schikora-Tamarit M.A."/>
            <person name="Marcet-Houben M."/>
            <person name="Nosek J."/>
            <person name="Gabaldon T."/>
        </authorList>
    </citation>
    <scope>NUCLEOTIDE SEQUENCE</scope>
    <source>
        <strain evidence="3">CBS6075</strain>
    </source>
</reference>
<protein>
    <recommendedName>
        <fullName evidence="5">Transmembrane protein</fullName>
    </recommendedName>
</protein>
<dbReference type="GeneID" id="70233703"/>
<comment type="caution">
    <text evidence="3">The sequence shown here is derived from an EMBL/GenBank/DDBJ whole genome shotgun (WGS) entry which is preliminary data.</text>
</comment>
<feature type="region of interest" description="Disordered" evidence="1">
    <location>
        <begin position="166"/>
        <end position="217"/>
    </location>
</feature>
<dbReference type="Proteomes" id="UP000769157">
    <property type="component" value="Unassembled WGS sequence"/>
</dbReference>
<evidence type="ECO:0000256" key="2">
    <source>
        <dbReference type="SAM" id="Phobius"/>
    </source>
</evidence>
<keyword evidence="4" id="KW-1185">Reference proteome</keyword>
<dbReference type="EMBL" id="JAEUBE010000158">
    <property type="protein sequence ID" value="KAH3667982.1"/>
    <property type="molecule type" value="Genomic_DNA"/>
</dbReference>
<dbReference type="RefSeq" id="XP_046062396.1">
    <property type="nucleotide sequence ID" value="XM_046202529.1"/>
</dbReference>
<proteinExistence type="predicted"/>
<feature type="transmembrane region" description="Helical" evidence="2">
    <location>
        <begin position="41"/>
        <end position="62"/>
    </location>
</feature>
<evidence type="ECO:0000313" key="3">
    <source>
        <dbReference type="EMBL" id="KAH3667982.1"/>
    </source>
</evidence>
<dbReference type="OrthoDB" id="3986885at2759"/>